<proteinExistence type="predicted"/>
<evidence type="ECO:0000256" key="1">
    <source>
        <dbReference type="SAM" id="Phobius"/>
    </source>
</evidence>
<keyword evidence="1" id="KW-1133">Transmembrane helix</keyword>
<organism evidence="2">
    <name type="scientific">Arundo donax</name>
    <name type="common">Giant reed</name>
    <name type="synonym">Donax arundinaceus</name>
    <dbReference type="NCBI Taxonomy" id="35708"/>
    <lineage>
        <taxon>Eukaryota</taxon>
        <taxon>Viridiplantae</taxon>
        <taxon>Streptophyta</taxon>
        <taxon>Embryophyta</taxon>
        <taxon>Tracheophyta</taxon>
        <taxon>Spermatophyta</taxon>
        <taxon>Magnoliopsida</taxon>
        <taxon>Liliopsida</taxon>
        <taxon>Poales</taxon>
        <taxon>Poaceae</taxon>
        <taxon>PACMAD clade</taxon>
        <taxon>Arundinoideae</taxon>
        <taxon>Arundineae</taxon>
        <taxon>Arundo</taxon>
    </lineage>
</organism>
<sequence length="71" mass="7352">MPSPSAAGMSISHSSVSRECGSIAFPPLKPLMPRFSAECFISLGLSRLLMFLIASATSLIAITLAPASLIS</sequence>
<keyword evidence="1" id="KW-0812">Transmembrane</keyword>
<evidence type="ECO:0000313" key="2">
    <source>
        <dbReference type="EMBL" id="JAE17241.1"/>
    </source>
</evidence>
<dbReference type="AlphaFoldDB" id="A0A0A9G3W6"/>
<dbReference type="EMBL" id="GBRH01180655">
    <property type="protein sequence ID" value="JAE17241.1"/>
    <property type="molecule type" value="Transcribed_RNA"/>
</dbReference>
<reference evidence="2" key="2">
    <citation type="journal article" date="2015" name="Data Brief">
        <title>Shoot transcriptome of the giant reed, Arundo donax.</title>
        <authorList>
            <person name="Barrero R.A."/>
            <person name="Guerrero F.D."/>
            <person name="Moolhuijzen P."/>
            <person name="Goolsby J.A."/>
            <person name="Tidwell J."/>
            <person name="Bellgard S.E."/>
            <person name="Bellgard M.I."/>
        </authorList>
    </citation>
    <scope>NUCLEOTIDE SEQUENCE</scope>
    <source>
        <tissue evidence="2">Shoot tissue taken approximately 20 cm above the soil surface</tissue>
    </source>
</reference>
<name>A0A0A9G3W6_ARUDO</name>
<feature type="transmembrane region" description="Helical" evidence="1">
    <location>
        <begin position="48"/>
        <end position="70"/>
    </location>
</feature>
<protein>
    <submittedName>
        <fullName evidence="2">Gdh1</fullName>
    </submittedName>
</protein>
<keyword evidence="1" id="KW-0472">Membrane</keyword>
<accession>A0A0A9G3W6</accession>
<reference evidence="2" key="1">
    <citation type="submission" date="2014-09" db="EMBL/GenBank/DDBJ databases">
        <authorList>
            <person name="Magalhaes I.L.F."/>
            <person name="Oliveira U."/>
            <person name="Santos F.R."/>
            <person name="Vidigal T.H.D.A."/>
            <person name="Brescovit A.D."/>
            <person name="Santos A.J."/>
        </authorList>
    </citation>
    <scope>NUCLEOTIDE SEQUENCE</scope>
    <source>
        <tissue evidence="2">Shoot tissue taken approximately 20 cm above the soil surface</tissue>
    </source>
</reference>